<evidence type="ECO:0000256" key="1">
    <source>
        <dbReference type="SAM" id="MobiDB-lite"/>
    </source>
</evidence>
<evidence type="ECO:0000313" key="3">
    <source>
        <dbReference type="EMBL" id="CAA0838899.1"/>
    </source>
</evidence>
<dbReference type="OrthoDB" id="513929at2759"/>
<dbReference type="Proteomes" id="UP001153555">
    <property type="component" value="Unassembled WGS sequence"/>
</dbReference>
<keyword evidence="2" id="KW-1133">Transmembrane helix</keyword>
<dbReference type="EMBL" id="CACSLK010031421">
    <property type="protein sequence ID" value="CAA0838899.1"/>
    <property type="molecule type" value="Genomic_DNA"/>
</dbReference>
<protein>
    <submittedName>
        <fullName evidence="3">Uncharacterized protein</fullName>
    </submittedName>
</protein>
<reference evidence="3" key="1">
    <citation type="submission" date="2019-12" db="EMBL/GenBank/DDBJ databases">
        <authorList>
            <person name="Scholes J."/>
        </authorList>
    </citation>
    <scope>NUCLEOTIDE SEQUENCE</scope>
</reference>
<sequence length="134" mass="14416">MAATTLAAQIPRFHCSISAHNPFMLNTGFHVPHKTTPSKRVSTVRASSDPQRQGADAANDKAPFVSQDDLKYLVMLGGGSFAGAAAIKYGSIIFPEITRPNLGLALFMVLAPVVIAVLLLIKQSRVDRETVQKK</sequence>
<feature type="region of interest" description="Disordered" evidence="1">
    <location>
        <begin position="35"/>
        <end position="61"/>
    </location>
</feature>
<proteinExistence type="predicted"/>
<feature type="transmembrane region" description="Helical" evidence="2">
    <location>
        <begin position="102"/>
        <end position="121"/>
    </location>
</feature>
<dbReference type="AlphaFoldDB" id="A0A9N7NX04"/>
<keyword evidence="4" id="KW-1185">Reference proteome</keyword>
<feature type="compositionally biased region" description="Polar residues" evidence="1">
    <location>
        <begin position="38"/>
        <end position="51"/>
    </location>
</feature>
<feature type="transmembrane region" description="Helical" evidence="2">
    <location>
        <begin position="70"/>
        <end position="90"/>
    </location>
</feature>
<evidence type="ECO:0000256" key="2">
    <source>
        <dbReference type="SAM" id="Phobius"/>
    </source>
</evidence>
<evidence type="ECO:0000313" key="4">
    <source>
        <dbReference type="Proteomes" id="UP001153555"/>
    </source>
</evidence>
<dbReference type="PANTHER" id="PTHR37224">
    <property type="entry name" value="OS02G0804400 PROTEIN"/>
    <property type="match status" value="1"/>
</dbReference>
<accession>A0A9N7NX04</accession>
<keyword evidence="2" id="KW-0472">Membrane</keyword>
<keyword evidence="2" id="KW-0812">Transmembrane</keyword>
<gene>
    <name evidence="3" type="ORF">SHERM_05472</name>
</gene>
<name>A0A9N7NX04_STRHE</name>
<organism evidence="3 4">
    <name type="scientific">Striga hermonthica</name>
    <name type="common">Purple witchweed</name>
    <name type="synonym">Buchnera hermonthica</name>
    <dbReference type="NCBI Taxonomy" id="68872"/>
    <lineage>
        <taxon>Eukaryota</taxon>
        <taxon>Viridiplantae</taxon>
        <taxon>Streptophyta</taxon>
        <taxon>Embryophyta</taxon>
        <taxon>Tracheophyta</taxon>
        <taxon>Spermatophyta</taxon>
        <taxon>Magnoliopsida</taxon>
        <taxon>eudicotyledons</taxon>
        <taxon>Gunneridae</taxon>
        <taxon>Pentapetalae</taxon>
        <taxon>asterids</taxon>
        <taxon>lamiids</taxon>
        <taxon>Lamiales</taxon>
        <taxon>Orobanchaceae</taxon>
        <taxon>Buchnereae</taxon>
        <taxon>Striga</taxon>
    </lineage>
</organism>
<comment type="caution">
    <text evidence="3">The sequence shown here is derived from an EMBL/GenBank/DDBJ whole genome shotgun (WGS) entry which is preliminary data.</text>
</comment>